<name>A0A100WMI8_MYCFO</name>
<accession>A0A100WMI8</accession>
<feature type="region of interest" description="Disordered" evidence="1">
    <location>
        <begin position="1"/>
        <end position="23"/>
    </location>
</feature>
<gene>
    <name evidence="2" type="ORF">RMCFA_0913</name>
</gene>
<feature type="compositionally biased region" description="Low complexity" evidence="1">
    <location>
        <begin position="60"/>
        <end position="75"/>
    </location>
</feature>
<feature type="region of interest" description="Disordered" evidence="1">
    <location>
        <begin position="54"/>
        <end position="115"/>
    </location>
</feature>
<dbReference type="EMBL" id="BCSZ01000009">
    <property type="protein sequence ID" value="GAT00799.1"/>
    <property type="molecule type" value="Genomic_DNA"/>
</dbReference>
<dbReference type="AlphaFoldDB" id="A0A100WMI8"/>
<evidence type="ECO:0000313" key="2">
    <source>
        <dbReference type="EMBL" id="GAT00799.1"/>
    </source>
</evidence>
<reference evidence="2 3" key="1">
    <citation type="journal article" date="2016" name="Genome Announc.">
        <title>Draft Genome Sequences of Five Rapidly Growing Mycobacterium Species, M. thermoresistibile, M. fortuitum subsp. acetamidolyticum, M. canariasense, M. brisbanense, and M. novocastrense.</title>
        <authorList>
            <person name="Katahira K."/>
            <person name="Ogura Y."/>
            <person name="Gotoh Y."/>
            <person name="Hayashi T."/>
        </authorList>
    </citation>
    <scope>NUCLEOTIDE SEQUENCE [LARGE SCALE GENOMIC DNA]</scope>
    <source>
        <strain evidence="2 3">JCM6368</strain>
    </source>
</reference>
<dbReference type="Proteomes" id="UP000069705">
    <property type="component" value="Unassembled WGS sequence"/>
</dbReference>
<protein>
    <submittedName>
        <fullName evidence="2">Uncharacterized protein</fullName>
    </submittedName>
</protein>
<organism evidence="2 3">
    <name type="scientific">Mycolicibacterium fortuitum subsp. acetamidolyticum</name>
    <dbReference type="NCBI Taxonomy" id="144550"/>
    <lineage>
        <taxon>Bacteria</taxon>
        <taxon>Bacillati</taxon>
        <taxon>Actinomycetota</taxon>
        <taxon>Actinomycetes</taxon>
        <taxon>Mycobacteriales</taxon>
        <taxon>Mycobacteriaceae</taxon>
        <taxon>Mycolicibacterium</taxon>
    </lineage>
</organism>
<evidence type="ECO:0000313" key="3">
    <source>
        <dbReference type="Proteomes" id="UP000069705"/>
    </source>
</evidence>
<sequence length="115" mass="11686">MGIHRDSPKAKFCNSTGDSEDSIMKSGQLTRRLTVIAGGAAVIGMISFTAACGTEEQKGPETTTPTTTTTTTTPATPAPPPPVEPTEKSINPTGGNLFTPGVKAPPAPTAIPGDH</sequence>
<proteinExistence type="predicted"/>
<evidence type="ECO:0000256" key="1">
    <source>
        <dbReference type="SAM" id="MobiDB-lite"/>
    </source>
</evidence>
<comment type="caution">
    <text evidence="2">The sequence shown here is derived from an EMBL/GenBank/DDBJ whole genome shotgun (WGS) entry which is preliminary data.</text>
</comment>
<reference evidence="3" key="2">
    <citation type="submission" date="2016-02" db="EMBL/GenBank/DDBJ databases">
        <title>Draft genome sequence of five rapidly growing Mycobacterium species.</title>
        <authorList>
            <person name="Katahira K."/>
            <person name="Gotou Y."/>
            <person name="Iida K."/>
            <person name="Ogura Y."/>
            <person name="Hayashi T."/>
        </authorList>
    </citation>
    <scope>NUCLEOTIDE SEQUENCE [LARGE SCALE GENOMIC DNA]</scope>
    <source>
        <strain evidence="3">JCM6368</strain>
    </source>
</reference>